<reference evidence="2" key="1">
    <citation type="submission" date="2019-02" db="EMBL/GenBank/DDBJ databases">
        <authorList>
            <person name="Gruber-Vodicka R. H."/>
            <person name="Seah K. B. B."/>
        </authorList>
    </citation>
    <scope>NUCLEOTIDE SEQUENCE</scope>
    <source>
        <strain evidence="2">BECK_S127</strain>
        <strain evidence="1">BECK_S1320</strain>
    </source>
</reference>
<dbReference type="EMBL" id="CAADFU010000023">
    <property type="protein sequence ID" value="VFK43204.1"/>
    <property type="molecule type" value="Genomic_DNA"/>
</dbReference>
<proteinExistence type="predicted"/>
<sequence>MPVRVGEGSPAFILRHAYPNAVVTEKAATARLGKLNQGLGEISLTLKQGLPIFVCGGEINGR</sequence>
<organism evidence="2">
    <name type="scientific">Candidatus Kentrum sp. SD</name>
    <dbReference type="NCBI Taxonomy" id="2126332"/>
    <lineage>
        <taxon>Bacteria</taxon>
        <taxon>Pseudomonadati</taxon>
        <taxon>Pseudomonadota</taxon>
        <taxon>Gammaproteobacteria</taxon>
        <taxon>Candidatus Kentrum</taxon>
    </lineage>
</organism>
<name>A0A451BL67_9GAMM</name>
<evidence type="ECO:0000313" key="2">
    <source>
        <dbReference type="EMBL" id="VFK78978.1"/>
    </source>
</evidence>
<protein>
    <submittedName>
        <fullName evidence="2">Uncharacterized protein</fullName>
    </submittedName>
</protein>
<gene>
    <name evidence="2" type="ORF">BECKSD772D_GA0070982_103114</name>
    <name evidence="1" type="ORF">BECKSD772E_GA0070983_102319</name>
</gene>
<accession>A0A451BL67</accession>
<dbReference type="EMBL" id="CAADHB010000031">
    <property type="protein sequence ID" value="VFK78978.1"/>
    <property type="molecule type" value="Genomic_DNA"/>
</dbReference>
<evidence type="ECO:0000313" key="1">
    <source>
        <dbReference type="EMBL" id="VFK43204.1"/>
    </source>
</evidence>
<dbReference type="AlphaFoldDB" id="A0A451BL67"/>